<reference evidence="1" key="1">
    <citation type="submission" date="2019-04" db="EMBL/GenBank/DDBJ databases">
        <title>Microbes associate with the intestines of laboratory mice.</title>
        <authorList>
            <person name="Navarre W."/>
            <person name="Wong E."/>
            <person name="Huang K."/>
            <person name="Tropini C."/>
            <person name="Ng K."/>
            <person name="Yu B."/>
        </authorList>
    </citation>
    <scope>NUCLEOTIDE SEQUENCE</scope>
    <source>
        <strain evidence="1">NM04_E33</strain>
    </source>
</reference>
<name>A0AC61RG41_9BACT</name>
<organism evidence="1 2">
    <name type="scientific">Lepagella muris</name>
    <dbReference type="NCBI Taxonomy" id="3032870"/>
    <lineage>
        <taxon>Bacteria</taxon>
        <taxon>Pseudomonadati</taxon>
        <taxon>Bacteroidota</taxon>
        <taxon>Bacteroidia</taxon>
        <taxon>Bacteroidales</taxon>
        <taxon>Muribaculaceae</taxon>
        <taxon>Lepagella</taxon>
    </lineage>
</organism>
<accession>A0AC61RG41</accession>
<evidence type="ECO:0000313" key="1">
    <source>
        <dbReference type="EMBL" id="TGY78832.1"/>
    </source>
</evidence>
<gene>
    <name evidence="1" type="ORF">E5331_08485</name>
</gene>
<dbReference type="EC" id="4.2.1.20" evidence="1"/>
<protein>
    <submittedName>
        <fullName evidence="1">Tryptophan synthase subunit alpha</fullName>
        <ecNumber evidence="1">4.2.1.20</ecNumber>
    </submittedName>
</protein>
<dbReference type="Proteomes" id="UP000306319">
    <property type="component" value="Unassembled WGS sequence"/>
</dbReference>
<keyword evidence="2" id="KW-1185">Reference proteome</keyword>
<sequence length="473" mass="52319">MTEKLRIKICGMRDRDNVADVAALHPDFMGFIFYPPSPRNCIGIDPEIISQLPAGIEPVAVTVNAPAADLLSIADRYGIRTMQLHGEESPDTCAWLKAKGLKIIKAIPIHGKESMELISRYERVADMLLLDTAAASKGGSGKKFDWNLLDEADITTDFLLSGGIGPDDTSAIALLRHPHLIGIDINSRFESRPGYKDIELLSRFLKPLKQYSPNMNRLTNLLNNKTTDLLSVYFTAGYPALDSTVGIINALCKNGVDMIEVGIPFSDPMADGVVIQNSGTVALRNGMTLSLLLDQVKEAREDNPDTPFIAMGYINPIMQMGAENFFRRAKESGIDGVIIPDLPFDIYMSEYKALSDRYDLPMIMLITPETSEERIRLIDENCEGFIYMVSAASTTGARDRFNEEQLGYFRRINDMNLKHQRLIGFGISNKVTYDEACRYSSGAIIGSQFIKCLASNPTPEAAVADLLTKISRQ</sequence>
<dbReference type="EMBL" id="SRYB01000010">
    <property type="protein sequence ID" value="TGY78832.1"/>
    <property type="molecule type" value="Genomic_DNA"/>
</dbReference>
<keyword evidence="1" id="KW-0456">Lyase</keyword>
<proteinExistence type="predicted"/>
<evidence type="ECO:0000313" key="2">
    <source>
        <dbReference type="Proteomes" id="UP000306319"/>
    </source>
</evidence>
<comment type="caution">
    <text evidence="1">The sequence shown here is derived from an EMBL/GenBank/DDBJ whole genome shotgun (WGS) entry which is preliminary data.</text>
</comment>